<reference evidence="3" key="1">
    <citation type="submission" date="2009-09" db="EMBL/GenBank/DDBJ databases">
        <authorList>
            <person name="Weinstock G."/>
            <person name="Sodergren E."/>
            <person name="Clifton S."/>
            <person name="Fulton L."/>
            <person name="Fulton B."/>
            <person name="Courtney L."/>
            <person name="Fronick C."/>
            <person name="Harrison M."/>
            <person name="Strong C."/>
            <person name="Farmer C."/>
            <person name="Delahaunty K."/>
            <person name="Markovic C."/>
            <person name="Hall O."/>
            <person name="Minx P."/>
            <person name="Tomlinson C."/>
            <person name="Mitreva M."/>
            <person name="Nelson J."/>
            <person name="Hou S."/>
            <person name="Wollam A."/>
            <person name="Pepin K.H."/>
            <person name="Johnson M."/>
            <person name="Bhonagiri V."/>
            <person name="Nash W.E."/>
            <person name="Warren W."/>
            <person name="Chinwalla A."/>
            <person name="Mardis E.R."/>
            <person name="Wilson R.K."/>
        </authorList>
    </citation>
    <scope>NUCLEOTIDE SEQUENCE [LARGE SCALE GENOMIC DNA]</scope>
    <source>
        <strain evidence="3">DSM 15470</strain>
    </source>
</reference>
<feature type="domain" description="Phosphoribosyltransferase" evidence="2">
    <location>
        <begin position="89"/>
        <end position="140"/>
    </location>
</feature>
<dbReference type="SUPFAM" id="SSF53271">
    <property type="entry name" value="PRTase-like"/>
    <property type="match status" value="1"/>
</dbReference>
<dbReference type="InterPro" id="IPR029057">
    <property type="entry name" value="PRTase-like"/>
</dbReference>
<gene>
    <name evidence="3" type="ORF">GCWU000321_00433</name>
</gene>
<dbReference type="HOGENOM" id="CLU_054549_4_1_9"/>
<dbReference type="CDD" id="cd06223">
    <property type="entry name" value="PRTases_typeI"/>
    <property type="match status" value="1"/>
</dbReference>
<dbReference type="STRING" id="592028.GCWU000321_00433"/>
<accession>C9LLQ2</accession>
<evidence type="ECO:0000313" key="3">
    <source>
        <dbReference type="EMBL" id="EEW96488.1"/>
    </source>
</evidence>
<dbReference type="PANTHER" id="PTHR47505:SF1">
    <property type="entry name" value="DNA UTILIZATION PROTEIN YHGH"/>
    <property type="match status" value="1"/>
</dbReference>
<dbReference type="Gene3D" id="3.40.50.2020">
    <property type="match status" value="1"/>
</dbReference>
<evidence type="ECO:0000256" key="1">
    <source>
        <dbReference type="ARBA" id="ARBA00008007"/>
    </source>
</evidence>
<keyword evidence="4" id="KW-1185">Reference proteome</keyword>
<dbReference type="EMBL" id="ACIM02000001">
    <property type="protein sequence ID" value="EEW96488.1"/>
    <property type="molecule type" value="Genomic_DNA"/>
</dbReference>
<dbReference type="Pfam" id="PF00156">
    <property type="entry name" value="Pribosyltran"/>
    <property type="match status" value="1"/>
</dbReference>
<dbReference type="InterPro" id="IPR051910">
    <property type="entry name" value="ComF/GntX_DNA_util-trans"/>
</dbReference>
<dbReference type="AlphaFoldDB" id="C9LLQ2"/>
<dbReference type="InterPro" id="IPR000836">
    <property type="entry name" value="PRTase_dom"/>
</dbReference>
<evidence type="ECO:0000313" key="4">
    <source>
        <dbReference type="Proteomes" id="UP000004736"/>
    </source>
</evidence>
<comment type="similarity">
    <text evidence="1">Belongs to the ComF/GntX family.</text>
</comment>
<evidence type="ECO:0000259" key="2">
    <source>
        <dbReference type="Pfam" id="PF00156"/>
    </source>
</evidence>
<dbReference type="eggNOG" id="COG1040">
    <property type="taxonomic scope" value="Bacteria"/>
</dbReference>
<comment type="caution">
    <text evidence="3">The sequence shown here is derived from an EMBL/GenBank/DDBJ whole genome shotgun (WGS) entry which is preliminary data.</text>
</comment>
<sequence length="149" mass="17144">MIRLKYNGRVELKHAFPPLLTVFPWWERLKEYETVIPIPLSKARFRERGYNQVDMIFRKWVETSGKTYIPHGMVRMRNTETQSLLTKEERYKNMRGVFHVNKGTSVKGKKILLADDIYTTGATMESAAHELMRAGAEKVVGITIASGAL</sequence>
<organism evidence="3 4">
    <name type="scientific">Dialister invisus DSM 15470</name>
    <dbReference type="NCBI Taxonomy" id="592028"/>
    <lineage>
        <taxon>Bacteria</taxon>
        <taxon>Bacillati</taxon>
        <taxon>Bacillota</taxon>
        <taxon>Negativicutes</taxon>
        <taxon>Veillonellales</taxon>
        <taxon>Veillonellaceae</taxon>
        <taxon>Dialister</taxon>
    </lineage>
</organism>
<proteinExistence type="inferred from homology"/>
<dbReference type="Proteomes" id="UP000004736">
    <property type="component" value="Unassembled WGS sequence"/>
</dbReference>
<dbReference type="PANTHER" id="PTHR47505">
    <property type="entry name" value="DNA UTILIZATION PROTEIN YHGH"/>
    <property type="match status" value="1"/>
</dbReference>
<protein>
    <submittedName>
        <fullName evidence="3">ComF family protein</fullName>
    </submittedName>
</protein>
<name>C9LLQ2_9FIRM</name>